<organism evidence="2">
    <name type="scientific">Siphoviridae sp. ct39g3</name>
    <dbReference type="NCBI Taxonomy" id="2825320"/>
    <lineage>
        <taxon>Viruses</taxon>
        <taxon>Duplodnaviria</taxon>
        <taxon>Heunggongvirae</taxon>
        <taxon>Uroviricota</taxon>
        <taxon>Caudoviricetes</taxon>
    </lineage>
</organism>
<reference evidence="2" key="1">
    <citation type="journal article" date="2021" name="Proc. Natl. Acad. Sci. U.S.A.">
        <title>A Catalog of Tens of Thousands of Viruses from Human Metagenomes Reveals Hidden Associations with Chronic Diseases.</title>
        <authorList>
            <person name="Tisza M.J."/>
            <person name="Buck C.B."/>
        </authorList>
    </citation>
    <scope>NUCLEOTIDE SEQUENCE</scope>
    <source>
        <strain evidence="2">Ct39g3</strain>
    </source>
</reference>
<name>A0A8S5P8I2_9CAUD</name>
<protein>
    <recommendedName>
        <fullName evidence="3">DUF1351 domain-containing protein</fullName>
    </recommendedName>
</protein>
<feature type="compositionally biased region" description="Basic and acidic residues" evidence="1">
    <location>
        <begin position="207"/>
        <end position="223"/>
    </location>
</feature>
<proteinExistence type="predicted"/>
<dbReference type="InterPro" id="IPR009785">
    <property type="entry name" value="Prophage_Lj928_Orf309"/>
</dbReference>
<evidence type="ECO:0008006" key="3">
    <source>
        <dbReference type="Google" id="ProtNLM"/>
    </source>
</evidence>
<feature type="region of interest" description="Disordered" evidence="1">
    <location>
        <begin position="207"/>
        <end position="242"/>
    </location>
</feature>
<evidence type="ECO:0000256" key="1">
    <source>
        <dbReference type="SAM" id="MobiDB-lite"/>
    </source>
</evidence>
<evidence type="ECO:0000313" key="2">
    <source>
        <dbReference type="EMBL" id="DAE02739.1"/>
    </source>
</evidence>
<dbReference type="EMBL" id="BK015351">
    <property type="protein sequence ID" value="DAE02739.1"/>
    <property type="molecule type" value="Genomic_DNA"/>
</dbReference>
<accession>A0A8S5P8I2</accession>
<dbReference type="Pfam" id="PF07083">
    <property type="entry name" value="DUF1351"/>
    <property type="match status" value="1"/>
</dbReference>
<sequence>MELKMHEYQLPEKILFNYEELKRELTEKVSHYETLVYTDDQIKEAKADKAALNKLKKALNDERIRREREYMAPFADFKTKINEIIGIIDKPIAVIDTQVRAYEEQQKEDKLKKIKELWGTLAIPEGLTFEKIYSPKWLNVSVSMKSIAEQMNTAIEKFHQDMATLSNLPEFGFEAQQVYISTLDINRALAEGQRMAQVQKQKEAYEAEQKQRKAEEEARKATEALEVPKLSEGTGVPPVEAESAVETVKEAVEQAIQEKKQWVAFQALLSTDDAIALKAFFDSRNIEFKPI</sequence>